<sequence>MADHAEAGQSVACSWRCAPAFAIWRSKRAWVMTGLIALLSVGMTGLSSPTLAQRTGTIGLIGDSMTAATHADEMCGAGNELPTCLDAKLGQHDYAWSYAGGFMSWSIAARLGYLPTQSANVSEDGARWEDAMGQALRLDPATLETVVINLGANDVCRGFGHDYAGDLATIAHHIDETLSYLLAVLPAGGRIYWAGIPDIVAFRNTMASRRNNYIFRSCQAAWDLNQDDITEEAAASLCHATGVTDTVCTTLADWQNVRDRLMARLVAYYRSRYDLDEGPCGRVLNSANTPADLAQAQQFTRALNGLLARKSSQYNGRNGIKIIFRNILYKTPIEPNYVSHLDCFHPNRAGQMKIAQVLWKAFAPRRAGTFGVWHDDFDDVNPCTQGLGLPWASCWYDFGDSGFEIKVDEKGWLKVQKDTGKQRRHYVVRELGNLSDMSALWMSFNHKRENLDDGGDRVYFNVYKNGVWYRLDQFQGGGNDLGEHAGNYYDLTPYLSSDLRIMFETENQGSMENGDRVKFDNINVFAWGDSLQQ</sequence>
<keyword evidence="1" id="KW-1133">Transmembrane helix</keyword>
<dbReference type="Gene3D" id="3.40.50.1110">
    <property type="entry name" value="SGNH hydrolase"/>
    <property type="match status" value="1"/>
</dbReference>
<evidence type="ECO:0000256" key="1">
    <source>
        <dbReference type="SAM" id="Phobius"/>
    </source>
</evidence>
<name>A0A380TK31_9ZZZZ</name>
<dbReference type="InterPro" id="IPR036514">
    <property type="entry name" value="SGNH_hydro_sf"/>
</dbReference>
<gene>
    <name evidence="2" type="ORF">DF3PB_5650001</name>
</gene>
<evidence type="ECO:0008006" key="3">
    <source>
        <dbReference type="Google" id="ProtNLM"/>
    </source>
</evidence>
<protein>
    <recommendedName>
        <fullName evidence="3">SGNH hydrolase-type esterase domain-containing protein</fullName>
    </recommendedName>
</protein>
<proteinExistence type="predicted"/>
<feature type="transmembrane region" description="Helical" evidence="1">
    <location>
        <begin position="29"/>
        <end position="46"/>
    </location>
</feature>
<dbReference type="EMBL" id="UIDG01000518">
    <property type="protein sequence ID" value="SUS08043.1"/>
    <property type="molecule type" value="Genomic_DNA"/>
</dbReference>
<reference evidence="2" key="1">
    <citation type="submission" date="2018-07" db="EMBL/GenBank/DDBJ databases">
        <authorList>
            <person name="Quirk P.G."/>
            <person name="Krulwich T.A."/>
        </authorList>
    </citation>
    <scope>NUCLEOTIDE SEQUENCE</scope>
</reference>
<accession>A0A380TK31</accession>
<dbReference type="GO" id="GO:0016788">
    <property type="term" value="F:hydrolase activity, acting on ester bonds"/>
    <property type="evidence" value="ECO:0007669"/>
    <property type="project" value="InterPro"/>
</dbReference>
<dbReference type="InterPro" id="IPR001087">
    <property type="entry name" value="GDSL"/>
</dbReference>
<keyword evidence="1" id="KW-0472">Membrane</keyword>
<organism evidence="2">
    <name type="scientific">metagenome</name>
    <dbReference type="NCBI Taxonomy" id="256318"/>
    <lineage>
        <taxon>unclassified sequences</taxon>
        <taxon>metagenomes</taxon>
    </lineage>
</organism>
<dbReference type="SUPFAM" id="SSF52266">
    <property type="entry name" value="SGNH hydrolase"/>
    <property type="match status" value="1"/>
</dbReference>
<evidence type="ECO:0000313" key="2">
    <source>
        <dbReference type="EMBL" id="SUS08043.1"/>
    </source>
</evidence>
<dbReference type="Pfam" id="PF00657">
    <property type="entry name" value="Lipase_GDSL"/>
    <property type="match status" value="1"/>
</dbReference>
<dbReference type="AlphaFoldDB" id="A0A380TK31"/>
<keyword evidence="1" id="KW-0812">Transmembrane</keyword>